<evidence type="ECO:0000256" key="1">
    <source>
        <dbReference type="SAM" id="Phobius"/>
    </source>
</evidence>
<dbReference type="AlphaFoldDB" id="A0A177KIV7"/>
<dbReference type="Proteomes" id="UP000077271">
    <property type="component" value="Unassembled WGS sequence"/>
</dbReference>
<evidence type="ECO:0000313" key="3">
    <source>
        <dbReference type="Proteomes" id="UP000077271"/>
    </source>
</evidence>
<evidence type="ECO:0000313" key="2">
    <source>
        <dbReference type="EMBL" id="OAH52916.1"/>
    </source>
</evidence>
<protein>
    <submittedName>
        <fullName evidence="2">Uncharacterized protein</fullName>
    </submittedName>
</protein>
<name>A0A177KIV7_9BACI</name>
<keyword evidence="1" id="KW-0472">Membrane</keyword>
<accession>A0A177KIV7</accession>
<keyword evidence="1" id="KW-1133">Transmembrane helix</keyword>
<comment type="caution">
    <text evidence="2">The sequence shown here is derived from an EMBL/GenBank/DDBJ whole genome shotgun (WGS) entry which is preliminary data.</text>
</comment>
<feature type="transmembrane region" description="Helical" evidence="1">
    <location>
        <begin position="69"/>
        <end position="88"/>
    </location>
</feature>
<feature type="transmembrane region" description="Helical" evidence="1">
    <location>
        <begin position="6"/>
        <end position="25"/>
    </location>
</feature>
<sequence>MTFVYIFFTCILYLLLFTPLPYLAYKNKHYKIFLILGFGSVAGYFITSVNPPFPPNGFNEFTWMKVMKIFVLPVYLIGLLSWIVLIISTKIKGN</sequence>
<keyword evidence="1" id="KW-0812">Transmembrane</keyword>
<organism evidence="2 3">
    <name type="scientific">Domibacillus aminovorans</name>
    <dbReference type="NCBI Taxonomy" id="29332"/>
    <lineage>
        <taxon>Bacteria</taxon>
        <taxon>Bacillati</taxon>
        <taxon>Bacillota</taxon>
        <taxon>Bacilli</taxon>
        <taxon>Bacillales</taxon>
        <taxon>Bacillaceae</taxon>
        <taxon>Domibacillus</taxon>
    </lineage>
</organism>
<reference evidence="2 3" key="1">
    <citation type="submission" date="2016-01" db="EMBL/GenBank/DDBJ databases">
        <title>Investigation of taxonomic status of Bacillus aminovorans.</title>
        <authorList>
            <person name="Verma A."/>
            <person name="Pal Y."/>
            <person name="Krishnamurthi S."/>
        </authorList>
    </citation>
    <scope>NUCLEOTIDE SEQUENCE [LARGE SCALE GENOMIC DNA]</scope>
    <source>
        <strain evidence="2 3">DSM 4337</strain>
    </source>
</reference>
<proteinExistence type="predicted"/>
<feature type="transmembrane region" description="Helical" evidence="1">
    <location>
        <begin position="32"/>
        <end position="49"/>
    </location>
</feature>
<dbReference type="EMBL" id="LQWZ01000037">
    <property type="protein sequence ID" value="OAH52916.1"/>
    <property type="molecule type" value="Genomic_DNA"/>
</dbReference>
<gene>
    <name evidence="2" type="ORF">AWH48_14010</name>
</gene>